<dbReference type="AlphaFoldDB" id="A0AAE1AMY8"/>
<name>A0AAE1AMY8_9GAST</name>
<sequence>MPGAVEVRGRPPSSPHPHPPPSPSPPLPLSPPDRPAPVSLPAIMDMNKRRDMKAPPALAGDRPRIYMSNKTHNVVVVFPNGEIVQVANPPERAKDDSTVGTQNGQLSRTGSLTVLRRTNSRKTTTSSSRASSISMDSIDSYASADLGVDKLPPVDTSEALHACSLRNEKKAVRSEVRSRDKKAVTHNYVESFCYGVRNLESKADGVTLLVLVVITGWVYHNGKSSRRYSTTLCAGAVRVRKMLRIVIWSTFGRGPLVRDWGWYQNAGKNENLSKMCPFRSGDRFTRKWFKGRNDGSG</sequence>
<organism evidence="2 3">
    <name type="scientific">Elysia crispata</name>
    <name type="common">lettuce slug</name>
    <dbReference type="NCBI Taxonomy" id="231223"/>
    <lineage>
        <taxon>Eukaryota</taxon>
        <taxon>Metazoa</taxon>
        <taxon>Spiralia</taxon>
        <taxon>Lophotrochozoa</taxon>
        <taxon>Mollusca</taxon>
        <taxon>Gastropoda</taxon>
        <taxon>Heterobranchia</taxon>
        <taxon>Euthyneura</taxon>
        <taxon>Panpulmonata</taxon>
        <taxon>Sacoglossa</taxon>
        <taxon>Placobranchoidea</taxon>
        <taxon>Plakobranchidae</taxon>
        <taxon>Elysia</taxon>
    </lineage>
</organism>
<dbReference type="EMBL" id="JAWDGP010001572">
    <property type="protein sequence ID" value="KAK3790151.1"/>
    <property type="molecule type" value="Genomic_DNA"/>
</dbReference>
<proteinExistence type="predicted"/>
<gene>
    <name evidence="2" type="ORF">RRG08_005231</name>
</gene>
<comment type="caution">
    <text evidence="2">The sequence shown here is derived from an EMBL/GenBank/DDBJ whole genome shotgun (WGS) entry which is preliminary data.</text>
</comment>
<reference evidence="2" key="1">
    <citation type="journal article" date="2023" name="G3 (Bethesda)">
        <title>A reference genome for the long-term kleptoplast-retaining sea slug Elysia crispata morphotype clarki.</title>
        <authorList>
            <person name="Eastman K.E."/>
            <person name="Pendleton A.L."/>
            <person name="Shaikh M.A."/>
            <person name="Suttiyut T."/>
            <person name="Ogas R."/>
            <person name="Tomko P."/>
            <person name="Gavelis G."/>
            <person name="Widhalm J.R."/>
            <person name="Wisecaver J.H."/>
        </authorList>
    </citation>
    <scope>NUCLEOTIDE SEQUENCE</scope>
    <source>
        <strain evidence="2">ECLA1</strain>
    </source>
</reference>
<evidence type="ECO:0000256" key="1">
    <source>
        <dbReference type="SAM" id="MobiDB-lite"/>
    </source>
</evidence>
<dbReference type="Proteomes" id="UP001283361">
    <property type="component" value="Unassembled WGS sequence"/>
</dbReference>
<evidence type="ECO:0000313" key="3">
    <source>
        <dbReference type="Proteomes" id="UP001283361"/>
    </source>
</evidence>
<feature type="compositionally biased region" description="Pro residues" evidence="1">
    <location>
        <begin position="12"/>
        <end position="35"/>
    </location>
</feature>
<keyword evidence="3" id="KW-1185">Reference proteome</keyword>
<accession>A0AAE1AMY8</accession>
<evidence type="ECO:0000313" key="2">
    <source>
        <dbReference type="EMBL" id="KAK3790151.1"/>
    </source>
</evidence>
<protein>
    <submittedName>
        <fullName evidence="2">Uncharacterized protein</fullName>
    </submittedName>
</protein>
<feature type="region of interest" description="Disordered" evidence="1">
    <location>
        <begin position="1"/>
        <end position="63"/>
    </location>
</feature>